<dbReference type="EMBL" id="AWQS01000238">
    <property type="protein sequence ID" value="EWT04473.1"/>
    <property type="molecule type" value="Genomic_DNA"/>
</dbReference>
<dbReference type="AlphaFoldDB" id="W9GI32"/>
<reference evidence="3" key="1">
    <citation type="submission" date="2013-08" db="EMBL/GenBank/DDBJ databases">
        <title>Intrasporangium oryzae NRRL B-24470.</title>
        <authorList>
            <person name="Liu H."/>
            <person name="Wang G."/>
        </authorList>
    </citation>
    <scope>NUCLEOTIDE SEQUENCE [LARGE SCALE GENOMIC DNA]</scope>
    <source>
        <strain evidence="3">Q5-1</strain>
    </source>
</reference>
<feature type="region of interest" description="Disordered" evidence="1">
    <location>
        <begin position="212"/>
        <end position="239"/>
    </location>
</feature>
<organism evidence="2 3">
    <name type="scientific">Intrasporangium chromatireducens Q5-1</name>
    <dbReference type="NCBI Taxonomy" id="584657"/>
    <lineage>
        <taxon>Bacteria</taxon>
        <taxon>Bacillati</taxon>
        <taxon>Actinomycetota</taxon>
        <taxon>Actinomycetes</taxon>
        <taxon>Micrococcales</taxon>
        <taxon>Intrasporangiaceae</taxon>
        <taxon>Intrasporangium</taxon>
    </lineage>
</organism>
<evidence type="ECO:0000313" key="2">
    <source>
        <dbReference type="EMBL" id="EWT04473.1"/>
    </source>
</evidence>
<feature type="compositionally biased region" description="Basic residues" evidence="1">
    <location>
        <begin position="225"/>
        <end position="239"/>
    </location>
</feature>
<dbReference type="Proteomes" id="UP000019494">
    <property type="component" value="Unassembled WGS sequence"/>
</dbReference>
<evidence type="ECO:0000256" key="1">
    <source>
        <dbReference type="SAM" id="MobiDB-lite"/>
    </source>
</evidence>
<evidence type="ECO:0000313" key="3">
    <source>
        <dbReference type="Proteomes" id="UP000019494"/>
    </source>
</evidence>
<name>W9GI32_9MICO</name>
<sequence>MLTSGDPTTRVVGGTTDAVRRVGAPVRSVAARGGSGLTGAMTAAAVPVTVAGRQAVVAATRAMTVRADAPPATTGAAPGASELLRATPVAAPLTSGGVATTGELRVAATGPSVTAAAPGEVPVTSGARPAVPADAASVTVRGVGERAAREVDRGTTGVGLVRTVVAGRAMSGAGLVTTVVAAPAMSGVAPATTVEAVTVTATAAVTAVGRRPRASGFAAAPPGCPRRRPVVRSRPSGRA</sequence>
<accession>W9GI32</accession>
<proteinExistence type="predicted"/>
<comment type="caution">
    <text evidence="2">The sequence shown here is derived from an EMBL/GenBank/DDBJ whole genome shotgun (WGS) entry which is preliminary data.</text>
</comment>
<gene>
    <name evidence="2" type="ORF">N864_12850</name>
</gene>
<keyword evidence="3" id="KW-1185">Reference proteome</keyword>
<protein>
    <submittedName>
        <fullName evidence="2">Uncharacterized protein</fullName>
    </submittedName>
</protein>